<dbReference type="Gene3D" id="3.40.50.620">
    <property type="entry name" value="HUPs"/>
    <property type="match status" value="2"/>
</dbReference>
<dbReference type="OrthoDB" id="552876at2"/>
<dbReference type="InterPro" id="IPR014729">
    <property type="entry name" value="Rossmann-like_a/b/a_fold"/>
</dbReference>
<evidence type="ECO:0000313" key="5">
    <source>
        <dbReference type="Proteomes" id="UP000239001"/>
    </source>
</evidence>
<keyword evidence="2" id="KW-0175">Coiled coil</keyword>
<evidence type="ECO:0000259" key="3">
    <source>
        <dbReference type="Pfam" id="PF00582"/>
    </source>
</evidence>
<feature type="domain" description="UspA" evidence="3">
    <location>
        <begin position="1"/>
        <end position="133"/>
    </location>
</feature>
<dbReference type="RefSeq" id="WP_106455524.1">
    <property type="nucleotide sequence ID" value="NZ_PXOH01000003.1"/>
</dbReference>
<evidence type="ECO:0000256" key="2">
    <source>
        <dbReference type="SAM" id="Coils"/>
    </source>
</evidence>
<dbReference type="Pfam" id="PF00582">
    <property type="entry name" value="Usp"/>
    <property type="match status" value="2"/>
</dbReference>
<keyword evidence="5" id="KW-1185">Reference proteome</keyword>
<dbReference type="SUPFAM" id="SSF52402">
    <property type="entry name" value="Adenine nucleotide alpha hydrolases-like"/>
    <property type="match status" value="2"/>
</dbReference>
<evidence type="ECO:0000313" key="4">
    <source>
        <dbReference type="EMBL" id="PSF38602.1"/>
    </source>
</evidence>
<accession>A0A2T1M1L4</accession>
<dbReference type="AlphaFoldDB" id="A0A2T1M1L4"/>
<dbReference type="CDD" id="cd00293">
    <property type="entry name" value="USP-like"/>
    <property type="match status" value="2"/>
</dbReference>
<comment type="similarity">
    <text evidence="1">Belongs to the universal stress protein A family.</text>
</comment>
<protein>
    <submittedName>
        <fullName evidence="4">Universal stress protein UspA-like protein</fullName>
    </submittedName>
</protein>
<dbReference type="InterPro" id="IPR006016">
    <property type="entry name" value="UspA"/>
</dbReference>
<sequence>MFQSCLICTNFSDGLQRLVGYVPELANSGLKQIIFFHSIPAWKQGRIPSQNDHEVIEARQKLESALKNVPDGVDVKIEVRAGSPNAAIVDLVKTYSIDVIFTIPPSFSGVEEQIFGIPTLDLAKVTTAPLMLMRPQLTSVYMNEELSFRCGHLWRYLLIPYDGGGAAQYLIEEIKKYAANRPSNSVQECLLLWVLESKARANDLLKYKQQEAQEKLDSVKQELEALSLKVKTEIRIGDPIIEITKVAVEEDISAIAFAMLHRNPFLSLAAPSLGESILRQIWFPQIFFSPKQ</sequence>
<dbReference type="EMBL" id="PXOH01000003">
    <property type="protein sequence ID" value="PSF38602.1"/>
    <property type="molecule type" value="Genomic_DNA"/>
</dbReference>
<dbReference type="PANTHER" id="PTHR46268:SF22">
    <property type="entry name" value="SENSOR PROTEIN KDPD-RELATED"/>
    <property type="match status" value="1"/>
</dbReference>
<evidence type="ECO:0000256" key="1">
    <source>
        <dbReference type="ARBA" id="ARBA00008791"/>
    </source>
</evidence>
<dbReference type="Proteomes" id="UP000239001">
    <property type="component" value="Unassembled WGS sequence"/>
</dbReference>
<organism evidence="4 5">
    <name type="scientific">Aphanothece hegewaldii CCALA 016</name>
    <dbReference type="NCBI Taxonomy" id="2107694"/>
    <lineage>
        <taxon>Bacteria</taxon>
        <taxon>Bacillati</taxon>
        <taxon>Cyanobacteriota</taxon>
        <taxon>Cyanophyceae</taxon>
        <taxon>Oscillatoriophycideae</taxon>
        <taxon>Chroococcales</taxon>
        <taxon>Aphanothecaceae</taxon>
        <taxon>Aphanothece</taxon>
    </lineage>
</organism>
<proteinExistence type="inferred from homology"/>
<gene>
    <name evidence="4" type="ORF">C7H19_03590</name>
</gene>
<name>A0A2T1M1L4_9CHRO</name>
<feature type="domain" description="UspA" evidence="3">
    <location>
        <begin position="157"/>
        <end position="284"/>
    </location>
</feature>
<reference evidence="4 5" key="2">
    <citation type="submission" date="2018-03" db="EMBL/GenBank/DDBJ databases">
        <authorList>
            <person name="Keele B.F."/>
        </authorList>
    </citation>
    <scope>NUCLEOTIDE SEQUENCE [LARGE SCALE GENOMIC DNA]</scope>
    <source>
        <strain evidence="4 5">CCALA 016</strain>
    </source>
</reference>
<feature type="coiled-coil region" evidence="2">
    <location>
        <begin position="202"/>
        <end position="229"/>
    </location>
</feature>
<reference evidence="4 5" key="1">
    <citation type="submission" date="2018-03" db="EMBL/GenBank/DDBJ databases">
        <title>The ancient ancestry and fast evolution of plastids.</title>
        <authorList>
            <person name="Moore K.R."/>
            <person name="Magnabosco C."/>
            <person name="Momper L."/>
            <person name="Gold D.A."/>
            <person name="Bosak T."/>
            <person name="Fournier G.P."/>
        </authorList>
    </citation>
    <scope>NUCLEOTIDE SEQUENCE [LARGE SCALE GENOMIC DNA]</scope>
    <source>
        <strain evidence="4 5">CCALA 016</strain>
    </source>
</reference>
<comment type="caution">
    <text evidence="4">The sequence shown here is derived from an EMBL/GenBank/DDBJ whole genome shotgun (WGS) entry which is preliminary data.</text>
</comment>
<dbReference type="PANTHER" id="PTHR46268">
    <property type="entry name" value="STRESS RESPONSE PROTEIN NHAX"/>
    <property type="match status" value="1"/>
</dbReference>